<dbReference type="OrthoDB" id="10638989at2759"/>
<reference evidence="2 3" key="1">
    <citation type="submission" date="2019-09" db="EMBL/GenBank/DDBJ databases">
        <title>A chromosome-level genome assembly of the Chinese tupelo Nyssa sinensis.</title>
        <authorList>
            <person name="Yang X."/>
            <person name="Kang M."/>
            <person name="Yang Y."/>
            <person name="Xiong H."/>
            <person name="Wang M."/>
            <person name="Zhang Z."/>
            <person name="Wang Z."/>
            <person name="Wu H."/>
            <person name="Ma T."/>
            <person name="Liu J."/>
            <person name="Xi Z."/>
        </authorList>
    </citation>
    <scope>NUCLEOTIDE SEQUENCE [LARGE SCALE GENOMIC DNA]</scope>
    <source>
        <strain evidence="2">J267</strain>
        <tissue evidence="2">Leaf</tissue>
    </source>
</reference>
<organism evidence="2 3">
    <name type="scientific">Nyssa sinensis</name>
    <dbReference type="NCBI Taxonomy" id="561372"/>
    <lineage>
        <taxon>Eukaryota</taxon>
        <taxon>Viridiplantae</taxon>
        <taxon>Streptophyta</taxon>
        <taxon>Embryophyta</taxon>
        <taxon>Tracheophyta</taxon>
        <taxon>Spermatophyta</taxon>
        <taxon>Magnoliopsida</taxon>
        <taxon>eudicotyledons</taxon>
        <taxon>Gunneridae</taxon>
        <taxon>Pentapetalae</taxon>
        <taxon>asterids</taxon>
        <taxon>Cornales</taxon>
        <taxon>Nyssaceae</taxon>
        <taxon>Nyssa</taxon>
    </lineage>
</organism>
<keyword evidence="3" id="KW-1185">Reference proteome</keyword>
<evidence type="ECO:0000256" key="1">
    <source>
        <dbReference type="SAM" id="MobiDB-lite"/>
    </source>
</evidence>
<gene>
    <name evidence="2" type="ORF">F0562_005404</name>
</gene>
<accession>A0A5J5ALM2</accession>
<feature type="compositionally biased region" description="Basic and acidic residues" evidence="1">
    <location>
        <begin position="1"/>
        <end position="11"/>
    </location>
</feature>
<proteinExistence type="predicted"/>
<sequence length="106" mass="11174">MMECHDKERKMGGLGGGDQTDGVVGPHTDPVSSAISASFGGLALPSLEARLCNLWRHVFATSGGASSGELWMEILAQLWRLGSAISGGTSLPPLEACLCHLLRRKL</sequence>
<dbReference type="AlphaFoldDB" id="A0A5J5ALM2"/>
<evidence type="ECO:0000313" key="3">
    <source>
        <dbReference type="Proteomes" id="UP000325577"/>
    </source>
</evidence>
<dbReference type="Proteomes" id="UP000325577">
    <property type="component" value="Linkage Group LG2"/>
</dbReference>
<evidence type="ECO:0000313" key="2">
    <source>
        <dbReference type="EMBL" id="KAA8530662.1"/>
    </source>
</evidence>
<feature type="region of interest" description="Disordered" evidence="1">
    <location>
        <begin position="1"/>
        <end position="28"/>
    </location>
</feature>
<name>A0A5J5ALM2_9ASTE</name>
<protein>
    <submittedName>
        <fullName evidence="2">Uncharacterized protein</fullName>
    </submittedName>
</protein>
<dbReference type="EMBL" id="CM018043">
    <property type="protein sequence ID" value="KAA8530662.1"/>
    <property type="molecule type" value="Genomic_DNA"/>
</dbReference>